<evidence type="ECO:0000313" key="3">
    <source>
        <dbReference type="Proteomes" id="UP000287651"/>
    </source>
</evidence>
<gene>
    <name evidence="2" type="ORF">B296_00017712</name>
</gene>
<feature type="region of interest" description="Disordered" evidence="1">
    <location>
        <begin position="136"/>
        <end position="237"/>
    </location>
</feature>
<evidence type="ECO:0000256" key="1">
    <source>
        <dbReference type="SAM" id="MobiDB-lite"/>
    </source>
</evidence>
<reference evidence="2 3" key="1">
    <citation type="journal article" date="2014" name="Agronomy (Basel)">
        <title>A Draft Genome Sequence for Ensete ventricosum, the Drought-Tolerant Tree Against Hunger.</title>
        <authorList>
            <person name="Harrison J."/>
            <person name="Moore K.A."/>
            <person name="Paszkiewicz K."/>
            <person name="Jones T."/>
            <person name="Grant M."/>
            <person name="Ambacheew D."/>
            <person name="Muzemil S."/>
            <person name="Studholme D.J."/>
        </authorList>
    </citation>
    <scope>NUCLEOTIDE SEQUENCE [LARGE SCALE GENOMIC DNA]</scope>
</reference>
<sequence length="237" mass="27056">MLSPLALKKQVATSIIDELSPWFASATKAASRQVFKVILSWSPTRWRRIAKNQSQNPQIVRNNNSRQETELRHGSINEGKGKEPPAVACKKLGSANTSATRKEDSRRYGRIGDQPRKARKASDREWERAVVFSTPSFESSPRLAPESATQEGARRRWRRVRRALNGAEGERNGRRQPRHVRWSRLVGPAEPRARRPRRGPKHVVSREERYYREQYVGSRPTPPLCLPDRGGAEHAVQ</sequence>
<feature type="compositionally biased region" description="Basic and acidic residues" evidence="1">
    <location>
        <begin position="113"/>
        <end position="122"/>
    </location>
</feature>
<comment type="caution">
    <text evidence="2">The sequence shown here is derived from an EMBL/GenBank/DDBJ whole genome shotgun (WGS) entry which is preliminary data.</text>
</comment>
<feature type="compositionally biased region" description="Basic residues" evidence="1">
    <location>
        <begin position="194"/>
        <end position="203"/>
    </location>
</feature>
<dbReference type="Proteomes" id="UP000287651">
    <property type="component" value="Unassembled WGS sequence"/>
</dbReference>
<organism evidence="2 3">
    <name type="scientific">Ensete ventricosum</name>
    <name type="common">Abyssinian banana</name>
    <name type="synonym">Musa ensete</name>
    <dbReference type="NCBI Taxonomy" id="4639"/>
    <lineage>
        <taxon>Eukaryota</taxon>
        <taxon>Viridiplantae</taxon>
        <taxon>Streptophyta</taxon>
        <taxon>Embryophyta</taxon>
        <taxon>Tracheophyta</taxon>
        <taxon>Spermatophyta</taxon>
        <taxon>Magnoliopsida</taxon>
        <taxon>Liliopsida</taxon>
        <taxon>Zingiberales</taxon>
        <taxon>Musaceae</taxon>
        <taxon>Ensete</taxon>
    </lineage>
</organism>
<feature type="compositionally biased region" description="Basic and acidic residues" evidence="1">
    <location>
        <begin position="67"/>
        <end position="83"/>
    </location>
</feature>
<dbReference type="AlphaFoldDB" id="A0A427ARC8"/>
<protein>
    <submittedName>
        <fullName evidence="2">Uncharacterized protein</fullName>
    </submittedName>
</protein>
<accession>A0A427ARC8</accession>
<dbReference type="EMBL" id="AMZH03001599">
    <property type="protein sequence ID" value="RRT78743.1"/>
    <property type="molecule type" value="Genomic_DNA"/>
</dbReference>
<feature type="region of interest" description="Disordered" evidence="1">
    <location>
        <begin position="61"/>
        <end position="122"/>
    </location>
</feature>
<proteinExistence type="predicted"/>
<name>A0A427ARC8_ENSVE</name>
<evidence type="ECO:0000313" key="2">
    <source>
        <dbReference type="EMBL" id="RRT78743.1"/>
    </source>
</evidence>